<dbReference type="AlphaFoldDB" id="A0A5K7ZDU4"/>
<dbReference type="EMBL" id="AP021875">
    <property type="protein sequence ID" value="BBO77901.1"/>
    <property type="molecule type" value="Genomic_DNA"/>
</dbReference>
<name>A0A5K7ZDU4_9BACT</name>
<evidence type="ECO:0000313" key="1">
    <source>
        <dbReference type="EMBL" id="BBO77901.1"/>
    </source>
</evidence>
<evidence type="ECO:0000313" key="2">
    <source>
        <dbReference type="Proteomes" id="UP000427769"/>
    </source>
</evidence>
<accession>A0A5K7ZDU4</accession>
<dbReference type="Proteomes" id="UP000427769">
    <property type="component" value="Chromosome"/>
</dbReference>
<keyword evidence="2" id="KW-1185">Reference proteome</keyword>
<protein>
    <submittedName>
        <fullName evidence="1">Uncharacterized protein</fullName>
    </submittedName>
</protein>
<reference evidence="1 2" key="1">
    <citation type="submission" date="2019-11" db="EMBL/GenBank/DDBJ databases">
        <title>Comparative genomics of hydrocarbon-degrading Desulfosarcina strains.</title>
        <authorList>
            <person name="Watanabe M."/>
            <person name="Kojima H."/>
            <person name="Fukui M."/>
        </authorList>
    </citation>
    <scope>NUCLEOTIDE SEQUENCE [LARGE SCALE GENOMIC DNA]</scope>
    <source>
        <strain evidence="1 2">PP31</strain>
    </source>
</reference>
<organism evidence="1 2">
    <name type="scientific">Desulfosarcina widdelii</name>
    <dbReference type="NCBI Taxonomy" id="947919"/>
    <lineage>
        <taxon>Bacteria</taxon>
        <taxon>Pseudomonadati</taxon>
        <taxon>Thermodesulfobacteriota</taxon>
        <taxon>Desulfobacteria</taxon>
        <taxon>Desulfobacterales</taxon>
        <taxon>Desulfosarcinaceae</taxon>
        <taxon>Desulfosarcina</taxon>
    </lineage>
</organism>
<sequence>MTLYYKGKRIRILQYLLSRLEHVSKEANTSSEEKLESLKNALLYVYDFDATVLIRSHFKT</sequence>
<dbReference type="KEGG" id="dwd:DSCW_53180"/>
<proteinExistence type="predicted"/>
<gene>
    <name evidence="1" type="ORF">DSCW_53180</name>
</gene>